<protein>
    <submittedName>
        <fullName evidence="2">Alpha-L-arabinofuranosidase B (ABFB) domain-containing protein</fullName>
    </submittedName>
</protein>
<dbReference type="InterPro" id="IPR007934">
    <property type="entry name" value="AbfB_ABD"/>
</dbReference>
<sequence>MSPLRDSQFRIVPGLANSSGYVSFESVNYPGYYLRHYAYDGQLAANDGTATFAADATFKQVAGLADSSWVSFQSYNYPTRYLRHYDYLLRIDPISTATEKADATFRITS</sequence>
<dbReference type="GO" id="GO:0046373">
    <property type="term" value="P:L-arabinose metabolic process"/>
    <property type="evidence" value="ECO:0007669"/>
    <property type="project" value="InterPro"/>
</dbReference>
<accession>A0A1I2MJY6</accession>
<dbReference type="Pfam" id="PF05270">
    <property type="entry name" value="AbfB"/>
    <property type="match status" value="1"/>
</dbReference>
<feature type="domain" description="Alpha-L-arabinofuranosidase B arabinose-binding" evidence="1">
    <location>
        <begin position="4"/>
        <end position="107"/>
    </location>
</feature>
<reference evidence="2 3" key="1">
    <citation type="submission" date="2016-10" db="EMBL/GenBank/DDBJ databases">
        <authorList>
            <person name="de Groot N.N."/>
        </authorList>
    </citation>
    <scope>NUCLEOTIDE SEQUENCE [LARGE SCALE GENOMIC DNA]</scope>
    <source>
        <strain evidence="2 3">DSM 43019</strain>
    </source>
</reference>
<dbReference type="STRING" id="35752.SAMN05421541_1291"/>
<dbReference type="SUPFAM" id="SSF110221">
    <property type="entry name" value="AbfB domain"/>
    <property type="match status" value="1"/>
</dbReference>
<dbReference type="Proteomes" id="UP000199645">
    <property type="component" value="Unassembled WGS sequence"/>
</dbReference>
<dbReference type="GO" id="GO:0046556">
    <property type="term" value="F:alpha-L-arabinofuranosidase activity"/>
    <property type="evidence" value="ECO:0007669"/>
    <property type="project" value="InterPro"/>
</dbReference>
<dbReference type="Gene3D" id="2.80.10.50">
    <property type="match status" value="1"/>
</dbReference>
<evidence type="ECO:0000313" key="2">
    <source>
        <dbReference type="EMBL" id="SFF89867.1"/>
    </source>
</evidence>
<dbReference type="EMBL" id="FONV01000029">
    <property type="protein sequence ID" value="SFF89867.1"/>
    <property type="molecule type" value="Genomic_DNA"/>
</dbReference>
<dbReference type="AlphaFoldDB" id="A0A1I2MJY6"/>
<name>A0A1I2MJY6_9ACTN</name>
<gene>
    <name evidence="2" type="ORF">SAMN05421541_1291</name>
</gene>
<evidence type="ECO:0000313" key="3">
    <source>
        <dbReference type="Proteomes" id="UP000199645"/>
    </source>
</evidence>
<dbReference type="CDD" id="cd23399">
    <property type="entry name" value="beta-trefoil_ABD_ABFB"/>
    <property type="match status" value="1"/>
</dbReference>
<organism evidence="2 3">
    <name type="scientific">Actinoplanes philippinensis</name>
    <dbReference type="NCBI Taxonomy" id="35752"/>
    <lineage>
        <taxon>Bacteria</taxon>
        <taxon>Bacillati</taxon>
        <taxon>Actinomycetota</taxon>
        <taxon>Actinomycetes</taxon>
        <taxon>Micromonosporales</taxon>
        <taxon>Micromonosporaceae</taxon>
        <taxon>Actinoplanes</taxon>
    </lineage>
</organism>
<proteinExistence type="predicted"/>
<keyword evidence="3" id="KW-1185">Reference proteome</keyword>
<evidence type="ECO:0000259" key="1">
    <source>
        <dbReference type="Pfam" id="PF05270"/>
    </source>
</evidence>
<dbReference type="InterPro" id="IPR036195">
    <property type="entry name" value="AbfB_ABD_sf"/>
</dbReference>